<dbReference type="Proteomes" id="UP001241571">
    <property type="component" value="Unassembled WGS sequence"/>
</dbReference>
<dbReference type="AlphaFoldDB" id="A0ABD4ZSQ2"/>
<dbReference type="EMBL" id="JASUBT010000005">
    <property type="protein sequence ID" value="MDL4935784.1"/>
    <property type="molecule type" value="Genomic_DNA"/>
</dbReference>
<evidence type="ECO:0000313" key="1">
    <source>
        <dbReference type="EMBL" id="MDL4935784.1"/>
    </source>
</evidence>
<sequence>MTNKEKFKELYIEDVIVSGSSMGDELLALFDVVLAEFEDDPEKMSGFIQSIIDENTPHVPTETEILQNQVAQLAFKLMKLESEV</sequence>
<gene>
    <name evidence="1" type="ORF">QRX88_08670</name>
</gene>
<dbReference type="RefSeq" id="WP_142976781.1">
    <property type="nucleotide sequence ID" value="NZ_BSYC01000005.1"/>
</dbReference>
<accession>A0ABD4ZSQ2</accession>
<proteinExistence type="predicted"/>
<evidence type="ECO:0008006" key="3">
    <source>
        <dbReference type="Google" id="ProtNLM"/>
    </source>
</evidence>
<organism evidence="1 2">
    <name type="scientific">Enterococcus gallinarum</name>
    <dbReference type="NCBI Taxonomy" id="1353"/>
    <lineage>
        <taxon>Bacteria</taxon>
        <taxon>Bacillati</taxon>
        <taxon>Bacillota</taxon>
        <taxon>Bacilli</taxon>
        <taxon>Lactobacillales</taxon>
        <taxon>Enterococcaceae</taxon>
        <taxon>Enterococcus</taxon>
    </lineage>
</organism>
<name>A0ABD4ZSQ2_ENTGA</name>
<protein>
    <recommendedName>
        <fullName evidence="3">Phage protein</fullName>
    </recommendedName>
</protein>
<evidence type="ECO:0000313" key="2">
    <source>
        <dbReference type="Proteomes" id="UP001241571"/>
    </source>
</evidence>
<comment type="caution">
    <text evidence="1">The sequence shown here is derived from an EMBL/GenBank/DDBJ whole genome shotgun (WGS) entry which is preliminary data.</text>
</comment>
<reference evidence="1 2" key="1">
    <citation type="submission" date="2023-06" db="EMBL/GenBank/DDBJ databases">
        <title>Acute promotion of culturable opportunistic pathogens and persistent increase of antibiotic resistance following antibiotic exposure in mouse gut microbiota.</title>
        <authorList>
            <person name="Li L."/>
            <person name="Wang B."/>
            <person name="Sun Y."/>
            <person name="Wang M."/>
            <person name="Xu H."/>
        </authorList>
    </citation>
    <scope>NUCLEOTIDE SEQUENCE [LARGE SCALE GENOMIC DNA]</scope>
    <source>
        <strain evidence="1 2">CRI2_2</strain>
    </source>
</reference>